<keyword evidence="3" id="KW-1185">Reference proteome</keyword>
<organism evidence="2 3">
    <name type="scientific">Hyphococcus lacteus</name>
    <dbReference type="NCBI Taxonomy" id="3143536"/>
    <lineage>
        <taxon>Bacteria</taxon>
        <taxon>Pseudomonadati</taxon>
        <taxon>Pseudomonadota</taxon>
        <taxon>Alphaproteobacteria</taxon>
        <taxon>Parvularculales</taxon>
        <taxon>Parvularculaceae</taxon>
        <taxon>Hyphococcus</taxon>
    </lineage>
</organism>
<comment type="caution">
    <text evidence="2">The sequence shown here is derived from an EMBL/GenBank/DDBJ whole genome shotgun (WGS) entry which is preliminary data.</text>
</comment>
<protein>
    <submittedName>
        <fullName evidence="2">Nuclear transport factor 2 family protein</fullName>
    </submittedName>
</protein>
<sequence length="142" mass="16067">MANNINVLRAIIAAWARQDVEGVLEHLHEDITWNNSGGVRKPVQGKAAMRKALESMKGTIKESNWRLFGWAEVGNTVWMEGADEFMRNDGIRIAVPYAGTLEFEDGVVRIWREYFDGRLQEKQLAGEPVSEHVEAMLDRPTA</sequence>
<proteinExistence type="predicted"/>
<dbReference type="Pfam" id="PF12680">
    <property type="entry name" value="SnoaL_2"/>
    <property type="match status" value="1"/>
</dbReference>
<evidence type="ECO:0000313" key="2">
    <source>
        <dbReference type="EMBL" id="MEX6633370.1"/>
    </source>
</evidence>
<accession>A0ABV3Z3J1</accession>
<dbReference type="RefSeq" id="WP_369313326.1">
    <property type="nucleotide sequence ID" value="NZ_JBEHZE010000001.1"/>
</dbReference>
<dbReference type="Gene3D" id="3.10.450.50">
    <property type="match status" value="1"/>
</dbReference>
<dbReference type="SUPFAM" id="SSF54427">
    <property type="entry name" value="NTF2-like"/>
    <property type="match status" value="1"/>
</dbReference>
<dbReference type="InterPro" id="IPR037401">
    <property type="entry name" value="SnoaL-like"/>
</dbReference>
<evidence type="ECO:0000259" key="1">
    <source>
        <dbReference type="Pfam" id="PF12680"/>
    </source>
</evidence>
<reference evidence="2 3" key="1">
    <citation type="submission" date="2024-05" db="EMBL/GenBank/DDBJ databases">
        <title>Three bacterial strains, DH-69, EH-24, and ECK-19 isolated from coastal sediments.</title>
        <authorList>
            <person name="Ye Y.-Q."/>
            <person name="Du Z.-J."/>
        </authorList>
    </citation>
    <scope>NUCLEOTIDE SEQUENCE [LARGE SCALE GENOMIC DNA]</scope>
    <source>
        <strain evidence="2 3">ECK-19</strain>
    </source>
</reference>
<dbReference type="EMBL" id="JBEHZE010000001">
    <property type="protein sequence ID" value="MEX6633370.1"/>
    <property type="molecule type" value="Genomic_DNA"/>
</dbReference>
<name>A0ABV3Z3J1_9PROT</name>
<dbReference type="InterPro" id="IPR032710">
    <property type="entry name" value="NTF2-like_dom_sf"/>
</dbReference>
<evidence type="ECO:0000313" key="3">
    <source>
        <dbReference type="Proteomes" id="UP001560685"/>
    </source>
</evidence>
<dbReference type="Proteomes" id="UP001560685">
    <property type="component" value="Unassembled WGS sequence"/>
</dbReference>
<gene>
    <name evidence="2" type="ORF">ABFZ84_07385</name>
</gene>
<feature type="domain" description="SnoaL-like" evidence="1">
    <location>
        <begin position="9"/>
        <end position="109"/>
    </location>
</feature>